<dbReference type="EMBL" id="SGJD01000272">
    <property type="protein sequence ID" value="KAB0405916.1"/>
    <property type="molecule type" value="Genomic_DNA"/>
</dbReference>
<feature type="domain" description="HSac2" evidence="2">
    <location>
        <begin position="197"/>
        <end position="230"/>
    </location>
</feature>
<feature type="compositionally biased region" description="Polar residues" evidence="1">
    <location>
        <begin position="166"/>
        <end position="178"/>
    </location>
</feature>
<sequence>MEKILNDDIIVLQVHTRNLGVKSVVPTTSPPATVCGLAPFAQEDRKILEDWPESTQTMSFYRRKTVACVSMTQSNPAGMLSLKYKCEIVKNCLPIFLSQLAQSFEIVSNLCPTTHVCTYASPAEEMSTIGSFEGFQPVSLKQEGDDQTSETDQLSTEEGGPGTVSGPRQTSRSPSVTESALYPSPYHQPYISRKYFVTWPGPIETATEDLKGHIAKTSGEKIQGFWLLTE</sequence>
<dbReference type="PROSITE" id="PS51791">
    <property type="entry name" value="HSAC2"/>
    <property type="match status" value="1"/>
</dbReference>
<reference evidence="3 4" key="1">
    <citation type="journal article" date="2019" name="PLoS ONE">
        <title>Genomic analyses reveal an absence of contemporary introgressive admixture between fin whales and blue whales, despite known hybrids.</title>
        <authorList>
            <person name="Westbury M.V."/>
            <person name="Petersen B."/>
            <person name="Lorenzen E.D."/>
        </authorList>
    </citation>
    <scope>NUCLEOTIDE SEQUENCE [LARGE SCALE GENOMIC DNA]</scope>
    <source>
        <strain evidence="3">FinWhale-01</strain>
    </source>
</reference>
<name>A0A643CJ63_BALPH</name>
<gene>
    <name evidence="3" type="ORF">E2I00_015240</name>
</gene>
<dbReference type="PANTHER" id="PTHR31108">
    <property type="entry name" value="TUMOR PROTEIN P63-REGULATED GENE 1-LIKE PROTEIN"/>
    <property type="match status" value="1"/>
</dbReference>
<feature type="region of interest" description="Disordered" evidence="1">
    <location>
        <begin position="141"/>
        <end position="181"/>
    </location>
</feature>
<keyword evidence="4" id="KW-1185">Reference proteome</keyword>
<organism evidence="3 4">
    <name type="scientific">Balaenoptera physalus</name>
    <name type="common">Fin whale</name>
    <name type="synonym">Balaena physalus</name>
    <dbReference type="NCBI Taxonomy" id="9770"/>
    <lineage>
        <taxon>Eukaryota</taxon>
        <taxon>Metazoa</taxon>
        <taxon>Chordata</taxon>
        <taxon>Craniata</taxon>
        <taxon>Vertebrata</taxon>
        <taxon>Euteleostomi</taxon>
        <taxon>Mammalia</taxon>
        <taxon>Eutheria</taxon>
        <taxon>Laurasiatheria</taxon>
        <taxon>Artiodactyla</taxon>
        <taxon>Whippomorpha</taxon>
        <taxon>Cetacea</taxon>
        <taxon>Mysticeti</taxon>
        <taxon>Balaenopteridae</taxon>
        <taxon>Balaenoptera</taxon>
    </lineage>
</organism>
<evidence type="ECO:0000313" key="3">
    <source>
        <dbReference type="EMBL" id="KAB0405916.1"/>
    </source>
</evidence>
<dbReference type="AlphaFoldDB" id="A0A643CJ63"/>
<accession>A0A643CJ63</accession>
<evidence type="ECO:0000259" key="2">
    <source>
        <dbReference type="PROSITE" id="PS51791"/>
    </source>
</evidence>
<dbReference type="PANTHER" id="PTHR31108:SF6">
    <property type="entry name" value="TUMOR PROTEIN P63-REGULATED GENE 1 PROTEIN"/>
    <property type="match status" value="1"/>
</dbReference>
<comment type="caution">
    <text evidence="3">The sequence shown here is derived from an EMBL/GenBank/DDBJ whole genome shotgun (WGS) entry which is preliminary data.</text>
</comment>
<dbReference type="Proteomes" id="UP000437017">
    <property type="component" value="Unassembled WGS sequence"/>
</dbReference>
<evidence type="ECO:0000313" key="4">
    <source>
        <dbReference type="Proteomes" id="UP000437017"/>
    </source>
</evidence>
<protein>
    <recommendedName>
        <fullName evidence="2">HSac2 domain-containing protein</fullName>
    </recommendedName>
</protein>
<dbReference type="OrthoDB" id="9678553at2759"/>
<dbReference type="GO" id="GO:0005737">
    <property type="term" value="C:cytoplasm"/>
    <property type="evidence" value="ECO:0007669"/>
    <property type="project" value="TreeGrafter"/>
</dbReference>
<evidence type="ECO:0000256" key="1">
    <source>
        <dbReference type="SAM" id="MobiDB-lite"/>
    </source>
</evidence>
<dbReference type="InterPro" id="IPR040242">
    <property type="entry name" value="TPRG1-like"/>
</dbReference>
<dbReference type="InterPro" id="IPR034753">
    <property type="entry name" value="hSac2"/>
</dbReference>
<proteinExistence type="predicted"/>